<proteinExistence type="predicted"/>
<evidence type="ECO:0000313" key="3">
    <source>
        <dbReference type="Proteomes" id="UP000575983"/>
    </source>
</evidence>
<evidence type="ECO:0000256" key="1">
    <source>
        <dbReference type="SAM" id="Coils"/>
    </source>
</evidence>
<reference evidence="2 3" key="1">
    <citation type="submission" date="2020-08" db="EMBL/GenBank/DDBJ databases">
        <title>Genomic Encyclopedia of Type Strains, Phase IV (KMG-IV): sequencing the most valuable type-strain genomes for metagenomic binning, comparative biology and taxonomic classification.</title>
        <authorList>
            <person name="Goeker M."/>
        </authorList>
    </citation>
    <scope>NUCLEOTIDE SEQUENCE [LARGE SCALE GENOMIC DNA]</scope>
    <source>
        <strain evidence="2 3">DSM 17992</strain>
    </source>
</reference>
<dbReference type="Pfam" id="PF02414">
    <property type="entry name" value="Borrelia_orfA"/>
    <property type="match status" value="1"/>
</dbReference>
<evidence type="ECO:0008006" key="4">
    <source>
        <dbReference type="Google" id="ProtNLM"/>
    </source>
</evidence>
<dbReference type="RefSeq" id="WP_184107992.1">
    <property type="nucleotide sequence ID" value="NZ_JACHFC010000014.1"/>
</dbReference>
<keyword evidence="1" id="KW-0175">Coiled coil</keyword>
<name>A0A7W9ZC91_9SPIR</name>
<gene>
    <name evidence="2" type="ORF">HNQ06_001118</name>
</gene>
<keyword evidence="3" id="KW-1185">Reference proteome</keyword>
<sequence>MKDFLNTTKSPNCLNKHQYKLISLISTLDYLNKKDKKYTQKNILYYFNENLKRNGQAPTTLRTMQNYLYKLEKVLKVTTNYYQHLGVNCGTEIYYKLNYPKKECYQKINKYFKERIDSRFKSRVNNYFKDNVSKHSSVELVECLNNNNNNNIKEEKRINQIEEYQVKNYYNKSNIKSKSFLSILNLDINKKTKVEVIKIIKRGELELIRSFNTNLNKSCFKDKQIKLKEILKNTQKQLEQNGYNNEQLETNLQKVYQTYKFKPHFIIENHKYKDLDIIKRKLEKSIKPKVKNSQKDYENLKINIFNILIEQLKKETNIEIVKPIVKEYLNNQKKIEYNKVFGTYYSELSELIKNHKNSLTVEEFNIKAI</sequence>
<dbReference type="EMBL" id="JACHFC010000014">
    <property type="protein sequence ID" value="MBB6208588.1"/>
    <property type="molecule type" value="Genomic_DNA"/>
</dbReference>
<protein>
    <recommendedName>
        <fullName evidence="4">BBC01</fullName>
    </recommendedName>
</protein>
<comment type="caution">
    <text evidence="2">The sequence shown here is derived from an EMBL/GenBank/DDBJ whole genome shotgun (WGS) entry which is preliminary data.</text>
</comment>
<dbReference type="InterPro" id="IPR003459">
    <property type="entry name" value="Borrelia_plasmid_OrfA"/>
</dbReference>
<evidence type="ECO:0000313" key="2">
    <source>
        <dbReference type="EMBL" id="MBB6208588.1"/>
    </source>
</evidence>
<accession>A0A7W9ZC91</accession>
<organism evidence="2 3">
    <name type="scientific">Borreliella lanei</name>
    <dbReference type="NCBI Taxonomy" id="373540"/>
    <lineage>
        <taxon>Bacteria</taxon>
        <taxon>Pseudomonadati</taxon>
        <taxon>Spirochaetota</taxon>
        <taxon>Spirochaetia</taxon>
        <taxon>Spirochaetales</taxon>
        <taxon>Borreliaceae</taxon>
        <taxon>Borreliella</taxon>
    </lineage>
</organism>
<feature type="coiled-coil region" evidence="1">
    <location>
        <begin position="221"/>
        <end position="251"/>
    </location>
</feature>
<dbReference type="AlphaFoldDB" id="A0A7W9ZC91"/>
<dbReference type="Proteomes" id="UP000575983">
    <property type="component" value="Unassembled WGS sequence"/>
</dbReference>